<evidence type="ECO:0000256" key="7">
    <source>
        <dbReference type="PIRSR" id="PIRSR002854-1"/>
    </source>
</evidence>
<evidence type="ECO:0000256" key="5">
    <source>
        <dbReference type="ARBA" id="ARBA00023288"/>
    </source>
</evidence>
<dbReference type="EMBL" id="CP012600">
    <property type="protein sequence ID" value="ALC82922.1"/>
    <property type="molecule type" value="Genomic_DNA"/>
</dbReference>
<dbReference type="GO" id="GO:0016020">
    <property type="term" value="C:membrane"/>
    <property type="evidence" value="ECO:0007669"/>
    <property type="project" value="UniProtKB-SubCell"/>
</dbReference>
<dbReference type="AlphaFoldDB" id="A0A0M3RAC0"/>
<dbReference type="SUPFAM" id="SSF53850">
    <property type="entry name" value="Periplasmic binding protein-like II"/>
    <property type="match status" value="1"/>
</dbReference>
<comment type="similarity">
    <text evidence="6">Belongs to the nlpA lipoprotein family.</text>
</comment>
<dbReference type="PANTHER" id="PTHR30429">
    <property type="entry name" value="D-METHIONINE-BINDING LIPOPROTEIN METQ"/>
    <property type="match status" value="1"/>
</dbReference>
<keyword evidence="4" id="KW-0564">Palmitate</keyword>
<proteinExistence type="inferred from homology"/>
<reference evidence="10" key="1">
    <citation type="submission" date="2015-08" db="EMBL/GenBank/DDBJ databases">
        <title>Genome sequencing project for genomic taxonomy and phylogenomics of Bacillus-like bacteria.</title>
        <authorList>
            <person name="Liu B."/>
            <person name="Wang J."/>
            <person name="Zhu Y."/>
            <person name="Liu G."/>
            <person name="Chen Q."/>
            <person name="Chen Z."/>
            <person name="Lan J."/>
            <person name="Che J."/>
            <person name="Ge C."/>
            <person name="Shi H."/>
            <person name="Pan Z."/>
            <person name="Liu X."/>
        </authorList>
    </citation>
    <scope>NUCLEOTIDE SEQUENCE [LARGE SCALE GENOMIC DNA]</scope>
    <source>
        <strain evidence="10">FJAT-4402</strain>
    </source>
</reference>
<dbReference type="Gene3D" id="3.40.190.10">
    <property type="entry name" value="Periplasmic binding protein-like II"/>
    <property type="match status" value="2"/>
</dbReference>
<sequence>MKKLLFIVTLLLSIGLLAACGQDNGNADSDKEINIGATAGPYSDMVTKAIKPILEKEGYKVKVTEFTDYVQPNKQLGNGSIDANLFQHKIFMESFAKENNLELSEVVIVPTAPMGLYSNTYKSLDEVKDGSSIAIPNDPPNLARTLLVLQDAGFIKLDPKTNPLTVSEKDVVENKKNLKFVPVEAAGLPRQVDSADLAAVPGNYALAAKMNLQDALKLESMPDDYRNRVVVNTKDVDSQFAKDLKAAVESEEFEKVIDEEFKGFGKPEWMEKR</sequence>
<comment type="subcellular location">
    <subcellularLocation>
        <location evidence="1">Membrane</location>
        <topology evidence="1">Lipid-anchor</topology>
    </subcellularLocation>
</comment>
<dbReference type="PATRIC" id="fig|1441095.3.peg.3530"/>
<evidence type="ECO:0000313" key="9">
    <source>
        <dbReference type="EMBL" id="ALC82922.1"/>
    </source>
</evidence>
<keyword evidence="3" id="KW-0472">Membrane</keyword>
<dbReference type="OrthoDB" id="9812878at2"/>
<evidence type="ECO:0000256" key="2">
    <source>
        <dbReference type="ARBA" id="ARBA00022729"/>
    </source>
</evidence>
<dbReference type="Proteomes" id="UP000067625">
    <property type="component" value="Chromosome"/>
</dbReference>
<name>A0A0M3RAC0_9BACI</name>
<reference evidence="9 10" key="2">
    <citation type="journal article" date="2016" name="Int. J. Syst. Evol. Microbiol.">
        <title>Bacillus gobiensis sp. nov., isolated from a soil sample.</title>
        <authorList>
            <person name="Liu B."/>
            <person name="Liu G.H."/>
            <person name="Cetin S."/>
            <person name="Schumann P."/>
            <person name="Pan Z.Z."/>
            <person name="Chen Q.Q."/>
        </authorList>
    </citation>
    <scope>NUCLEOTIDE SEQUENCE [LARGE SCALE GENOMIC DNA]</scope>
    <source>
        <strain evidence="9 10">FJAT-4402</strain>
    </source>
</reference>
<evidence type="ECO:0000256" key="6">
    <source>
        <dbReference type="PIRNR" id="PIRNR002854"/>
    </source>
</evidence>
<dbReference type="PANTHER" id="PTHR30429:SF0">
    <property type="entry name" value="METHIONINE-BINDING LIPOPROTEIN METQ"/>
    <property type="match status" value="1"/>
</dbReference>
<feature type="signal peptide" evidence="8">
    <location>
        <begin position="1"/>
        <end position="18"/>
    </location>
</feature>
<organism evidence="9 10">
    <name type="scientific">Bacillus gobiensis</name>
    <dbReference type="NCBI Taxonomy" id="1441095"/>
    <lineage>
        <taxon>Bacteria</taxon>
        <taxon>Bacillati</taxon>
        <taxon>Bacillota</taxon>
        <taxon>Bacilli</taxon>
        <taxon>Bacillales</taxon>
        <taxon>Bacillaceae</taxon>
        <taxon>Bacillus</taxon>
    </lineage>
</organism>
<dbReference type="Pfam" id="PF03180">
    <property type="entry name" value="Lipoprotein_9"/>
    <property type="match status" value="1"/>
</dbReference>
<dbReference type="RefSeq" id="WP_053604740.1">
    <property type="nucleotide sequence ID" value="NZ_CP012600.1"/>
</dbReference>
<evidence type="ECO:0000256" key="1">
    <source>
        <dbReference type="ARBA" id="ARBA00004635"/>
    </source>
</evidence>
<protein>
    <recommendedName>
        <fullName evidence="6">Lipoprotein</fullName>
    </recommendedName>
</protein>
<evidence type="ECO:0000313" key="10">
    <source>
        <dbReference type="Proteomes" id="UP000067625"/>
    </source>
</evidence>
<dbReference type="PROSITE" id="PS51257">
    <property type="entry name" value="PROKAR_LIPOPROTEIN"/>
    <property type="match status" value="1"/>
</dbReference>
<dbReference type="PIRSF" id="PIRSF002854">
    <property type="entry name" value="MetQ"/>
    <property type="match status" value="1"/>
</dbReference>
<feature type="chain" id="PRO_5039473457" description="Lipoprotein" evidence="8">
    <location>
        <begin position="19"/>
        <end position="273"/>
    </location>
</feature>
<dbReference type="STRING" id="1441095.AM592_16005"/>
<evidence type="ECO:0000256" key="3">
    <source>
        <dbReference type="ARBA" id="ARBA00023136"/>
    </source>
</evidence>
<keyword evidence="2 8" id="KW-0732">Signal</keyword>
<keyword evidence="5 6" id="KW-0449">Lipoprotein</keyword>
<feature type="lipid moiety-binding region" description="S-diacylglycerol cysteine" evidence="7">
    <location>
        <position position="20"/>
    </location>
</feature>
<keyword evidence="10" id="KW-1185">Reference proteome</keyword>
<gene>
    <name evidence="9" type="ORF">AM592_16005</name>
</gene>
<dbReference type="InterPro" id="IPR004872">
    <property type="entry name" value="Lipoprotein_NlpA"/>
</dbReference>
<evidence type="ECO:0000256" key="8">
    <source>
        <dbReference type="SAM" id="SignalP"/>
    </source>
</evidence>
<evidence type="ECO:0000256" key="4">
    <source>
        <dbReference type="ARBA" id="ARBA00023139"/>
    </source>
</evidence>
<accession>A0A0M3RAC0</accession>